<proteinExistence type="inferred from homology"/>
<comment type="subcellular location">
    <subcellularLocation>
        <location evidence="1 9">Cell inner membrane</location>
        <topology evidence="1 9">Multi-pass membrane protein</topology>
    </subcellularLocation>
</comment>
<keyword evidence="7 9" id="KW-0472">Membrane</keyword>
<dbReference type="InterPro" id="IPR055348">
    <property type="entry name" value="DctQ"/>
</dbReference>
<sequence>MFFSLHERIDRALSWIENVAAIIAGCAALITMVLVTFDAVLRHLFSSPLTFQHHLTQYYLLVMVTMLALSWGYRTGGAIQIQLLIDRLPAAVVGPLVRIGLLASAGYIAAMTWRSYIEFLDAWEKGKLIMGVIDWPVAWSWVWIPLGCGLLALRLLLDATAPRLRAIGSSH</sequence>
<evidence type="ECO:0000256" key="6">
    <source>
        <dbReference type="ARBA" id="ARBA00022989"/>
    </source>
</evidence>
<keyword evidence="12" id="KW-1185">Reference proteome</keyword>
<evidence type="ECO:0000313" key="11">
    <source>
        <dbReference type="EMBL" id="KAA0010039.1"/>
    </source>
</evidence>
<reference evidence="11 12" key="1">
    <citation type="submission" date="2019-08" db="EMBL/GenBank/DDBJ databases">
        <title>Bioinformatics analysis of the strain L3 and L5.</title>
        <authorList>
            <person name="Li X."/>
        </authorList>
    </citation>
    <scope>NUCLEOTIDE SEQUENCE [LARGE SCALE GENOMIC DNA]</scope>
    <source>
        <strain evidence="11 12">L5</strain>
    </source>
</reference>
<keyword evidence="3" id="KW-1003">Cell membrane</keyword>
<dbReference type="GO" id="GO:0015740">
    <property type="term" value="P:C4-dicarboxylate transport"/>
    <property type="evidence" value="ECO:0007669"/>
    <property type="project" value="TreeGrafter"/>
</dbReference>
<evidence type="ECO:0000256" key="5">
    <source>
        <dbReference type="ARBA" id="ARBA00022692"/>
    </source>
</evidence>
<evidence type="ECO:0000313" key="12">
    <source>
        <dbReference type="Proteomes" id="UP000486760"/>
    </source>
</evidence>
<evidence type="ECO:0000256" key="3">
    <source>
        <dbReference type="ARBA" id="ARBA00022475"/>
    </source>
</evidence>
<dbReference type="Pfam" id="PF04290">
    <property type="entry name" value="DctQ"/>
    <property type="match status" value="1"/>
</dbReference>
<dbReference type="PANTHER" id="PTHR35011">
    <property type="entry name" value="2,3-DIKETO-L-GULONATE TRAP TRANSPORTER SMALL PERMEASE PROTEIN YIAM"/>
    <property type="match status" value="1"/>
</dbReference>
<comment type="function">
    <text evidence="9">Part of the tripartite ATP-independent periplasmic (TRAP) transport system.</text>
</comment>
<dbReference type="GO" id="GO:0022857">
    <property type="term" value="F:transmembrane transporter activity"/>
    <property type="evidence" value="ECO:0007669"/>
    <property type="project" value="UniProtKB-UniRule"/>
</dbReference>
<dbReference type="EMBL" id="VTPY01000008">
    <property type="protein sequence ID" value="KAA0010039.1"/>
    <property type="molecule type" value="Genomic_DNA"/>
</dbReference>
<comment type="subunit">
    <text evidence="9">The complex comprises the extracytoplasmic solute receptor protein and the two transmembrane proteins.</text>
</comment>
<comment type="caution">
    <text evidence="11">The sequence shown here is derived from an EMBL/GenBank/DDBJ whole genome shotgun (WGS) entry which is preliminary data.</text>
</comment>
<accession>A0A7V7FWX5</accession>
<gene>
    <name evidence="11" type="ORF">F0A17_19340</name>
</gene>
<feature type="transmembrane region" description="Helical" evidence="9">
    <location>
        <begin position="12"/>
        <end position="37"/>
    </location>
</feature>
<keyword evidence="5 9" id="KW-0812">Transmembrane</keyword>
<keyword evidence="6 9" id="KW-1133">Transmembrane helix</keyword>
<feature type="transmembrane region" description="Helical" evidence="9">
    <location>
        <begin position="57"/>
        <end position="76"/>
    </location>
</feature>
<keyword evidence="2 9" id="KW-0813">Transport</keyword>
<evidence type="ECO:0000256" key="1">
    <source>
        <dbReference type="ARBA" id="ARBA00004429"/>
    </source>
</evidence>
<dbReference type="InterPro" id="IPR007387">
    <property type="entry name" value="TRAP_DctQ"/>
</dbReference>
<keyword evidence="4 9" id="KW-0997">Cell inner membrane</keyword>
<dbReference type="RefSeq" id="WP_149330003.1">
    <property type="nucleotide sequence ID" value="NZ_VTPY01000008.1"/>
</dbReference>
<dbReference type="PANTHER" id="PTHR35011:SF10">
    <property type="entry name" value="TRAP TRANSPORTER SMALL PERMEASE PROTEIN"/>
    <property type="match status" value="1"/>
</dbReference>
<comment type="similarity">
    <text evidence="8 9">Belongs to the TRAP transporter small permease family.</text>
</comment>
<evidence type="ECO:0000259" key="10">
    <source>
        <dbReference type="Pfam" id="PF04290"/>
    </source>
</evidence>
<protein>
    <recommendedName>
        <fullName evidence="9">TRAP transporter small permease protein</fullName>
    </recommendedName>
</protein>
<evidence type="ECO:0000256" key="4">
    <source>
        <dbReference type="ARBA" id="ARBA00022519"/>
    </source>
</evidence>
<dbReference type="GO" id="GO:0005886">
    <property type="term" value="C:plasma membrane"/>
    <property type="evidence" value="ECO:0007669"/>
    <property type="project" value="UniProtKB-SubCell"/>
</dbReference>
<evidence type="ECO:0000256" key="2">
    <source>
        <dbReference type="ARBA" id="ARBA00022448"/>
    </source>
</evidence>
<feature type="domain" description="Tripartite ATP-independent periplasmic transporters DctQ component" evidence="10">
    <location>
        <begin position="32"/>
        <end position="158"/>
    </location>
</feature>
<evidence type="ECO:0000256" key="8">
    <source>
        <dbReference type="ARBA" id="ARBA00038436"/>
    </source>
</evidence>
<name>A0A7V7FWX5_9GAMM</name>
<dbReference type="AlphaFoldDB" id="A0A7V7FWX5"/>
<evidence type="ECO:0000256" key="9">
    <source>
        <dbReference type="RuleBase" id="RU369079"/>
    </source>
</evidence>
<organism evidence="11 12">
    <name type="scientific">Billgrantia pellis</name>
    <dbReference type="NCBI Taxonomy" id="2606936"/>
    <lineage>
        <taxon>Bacteria</taxon>
        <taxon>Pseudomonadati</taxon>
        <taxon>Pseudomonadota</taxon>
        <taxon>Gammaproteobacteria</taxon>
        <taxon>Oceanospirillales</taxon>
        <taxon>Halomonadaceae</taxon>
        <taxon>Billgrantia</taxon>
    </lineage>
</organism>
<dbReference type="Proteomes" id="UP000486760">
    <property type="component" value="Unassembled WGS sequence"/>
</dbReference>
<evidence type="ECO:0000256" key="7">
    <source>
        <dbReference type="ARBA" id="ARBA00023136"/>
    </source>
</evidence>
<feature type="transmembrane region" description="Helical" evidence="9">
    <location>
        <begin position="138"/>
        <end position="157"/>
    </location>
</feature>
<feature type="transmembrane region" description="Helical" evidence="9">
    <location>
        <begin position="88"/>
        <end position="110"/>
    </location>
</feature>